<comment type="caution">
    <text evidence="8">The sequence shown here is derived from an EMBL/GenBank/DDBJ whole genome shotgun (WGS) entry which is preliminary data.</text>
</comment>
<gene>
    <name evidence="8" type="ORF">ACFSM5_05310</name>
</gene>
<evidence type="ECO:0000313" key="9">
    <source>
        <dbReference type="Proteomes" id="UP001597295"/>
    </source>
</evidence>
<comment type="subcellular location">
    <subcellularLocation>
        <location evidence="1">Cell outer membrane</location>
        <topology evidence="1">Multi-pass membrane protein</topology>
    </subcellularLocation>
</comment>
<dbReference type="Gene3D" id="2.40.160.60">
    <property type="entry name" value="Outer membrane protein transport protein (OMPP1/FadL/TodX)"/>
    <property type="match status" value="1"/>
</dbReference>
<evidence type="ECO:0000256" key="4">
    <source>
        <dbReference type="ARBA" id="ARBA00022692"/>
    </source>
</evidence>
<evidence type="ECO:0000256" key="6">
    <source>
        <dbReference type="ARBA" id="ARBA00023136"/>
    </source>
</evidence>
<keyword evidence="7" id="KW-0998">Cell outer membrane</keyword>
<keyword evidence="6" id="KW-0472">Membrane</keyword>
<evidence type="ECO:0000256" key="3">
    <source>
        <dbReference type="ARBA" id="ARBA00022452"/>
    </source>
</evidence>
<dbReference type="SUPFAM" id="SSF56935">
    <property type="entry name" value="Porins"/>
    <property type="match status" value="1"/>
</dbReference>
<dbReference type="InterPro" id="IPR005017">
    <property type="entry name" value="OMPP1/FadL/TodX"/>
</dbReference>
<dbReference type="Proteomes" id="UP001597295">
    <property type="component" value="Unassembled WGS sequence"/>
</dbReference>
<dbReference type="RefSeq" id="WP_379875224.1">
    <property type="nucleotide sequence ID" value="NZ_JBHUIP010000003.1"/>
</dbReference>
<evidence type="ECO:0000313" key="8">
    <source>
        <dbReference type="EMBL" id="MFD2262297.1"/>
    </source>
</evidence>
<sequence length="419" mass="44513">MESTPLIRLLTGVALSVLAGVGSAQAGSFYLQEQSITGMGSAFAGQNATGFDASTVYTNPAGMTNLDRSQVAAGANLILFNQKLRDTGTVPATGTSDGGNPYDPAVLPNLYGVWAPTPELRLGMGVSAPFGLSGEYEEGWFGRYDSVKSHLQTINLGLSAAYKINNQWSLGAGIDVQRAEAELTNAVPGAAVPTPATDLLGRVKGDDWSVGFNAGLTFKPVETVTMGLTYRSAVSHKLEGTARVRTAGGVTVLEDDATAKLKTPDIVGLGLAWDVTPEAKLLAQVNWFNWSNFKTLRVVSPTGALNTTSTENYHDSYSVALGGEYKLNPAWTLRAGVQYDTSPTNDNHRSTRVPDGDRINLGLGASWGITDNWALDAAYLLVLVKESDLSRTQAFGGTTNARSKDPMIHVLGLQARYKF</sequence>
<evidence type="ECO:0000256" key="7">
    <source>
        <dbReference type="ARBA" id="ARBA00023237"/>
    </source>
</evidence>
<dbReference type="PANTHER" id="PTHR35093">
    <property type="entry name" value="OUTER MEMBRANE PROTEIN NMB0088-RELATED"/>
    <property type="match status" value="1"/>
</dbReference>
<evidence type="ECO:0000256" key="2">
    <source>
        <dbReference type="ARBA" id="ARBA00008163"/>
    </source>
</evidence>
<name>A0ABW5DMH6_9PROT</name>
<organism evidence="8 9">
    <name type="scientific">Lacibacterium aquatile</name>
    <dbReference type="NCBI Taxonomy" id="1168082"/>
    <lineage>
        <taxon>Bacteria</taxon>
        <taxon>Pseudomonadati</taxon>
        <taxon>Pseudomonadota</taxon>
        <taxon>Alphaproteobacteria</taxon>
        <taxon>Rhodospirillales</taxon>
        <taxon>Rhodospirillaceae</taxon>
    </lineage>
</organism>
<comment type="similarity">
    <text evidence="2">Belongs to the OmpP1/FadL family.</text>
</comment>
<evidence type="ECO:0000256" key="1">
    <source>
        <dbReference type="ARBA" id="ARBA00004571"/>
    </source>
</evidence>
<dbReference type="PANTHER" id="PTHR35093:SF3">
    <property type="entry name" value="LONG-CHAIN FATTY ACID TRANSPORT PROTEIN"/>
    <property type="match status" value="1"/>
</dbReference>
<dbReference type="Pfam" id="PF03349">
    <property type="entry name" value="Toluene_X"/>
    <property type="match status" value="1"/>
</dbReference>
<accession>A0ABW5DMH6</accession>
<keyword evidence="5" id="KW-0732">Signal</keyword>
<keyword evidence="4" id="KW-0812">Transmembrane</keyword>
<keyword evidence="9" id="KW-1185">Reference proteome</keyword>
<proteinExistence type="inferred from homology"/>
<keyword evidence="3" id="KW-1134">Transmembrane beta strand</keyword>
<reference evidence="9" key="1">
    <citation type="journal article" date="2019" name="Int. J. Syst. Evol. Microbiol.">
        <title>The Global Catalogue of Microorganisms (GCM) 10K type strain sequencing project: providing services to taxonomists for standard genome sequencing and annotation.</title>
        <authorList>
            <consortium name="The Broad Institute Genomics Platform"/>
            <consortium name="The Broad Institute Genome Sequencing Center for Infectious Disease"/>
            <person name="Wu L."/>
            <person name="Ma J."/>
        </authorList>
    </citation>
    <scope>NUCLEOTIDE SEQUENCE [LARGE SCALE GENOMIC DNA]</scope>
    <source>
        <strain evidence="9">CGMCC 1.19062</strain>
    </source>
</reference>
<evidence type="ECO:0000256" key="5">
    <source>
        <dbReference type="ARBA" id="ARBA00022729"/>
    </source>
</evidence>
<protein>
    <submittedName>
        <fullName evidence="8">OmpP1/FadL family transporter</fullName>
    </submittedName>
</protein>
<dbReference type="EMBL" id="JBHUIP010000003">
    <property type="protein sequence ID" value="MFD2262297.1"/>
    <property type="molecule type" value="Genomic_DNA"/>
</dbReference>